<evidence type="ECO:0000259" key="8">
    <source>
        <dbReference type="PROSITE" id="PS50950"/>
    </source>
</evidence>
<organism evidence="9 10">
    <name type="scientific">Crassostrea virginica</name>
    <name type="common">Eastern oyster</name>
    <dbReference type="NCBI Taxonomy" id="6565"/>
    <lineage>
        <taxon>Eukaryota</taxon>
        <taxon>Metazoa</taxon>
        <taxon>Spiralia</taxon>
        <taxon>Lophotrochozoa</taxon>
        <taxon>Mollusca</taxon>
        <taxon>Bivalvia</taxon>
        <taxon>Autobranchia</taxon>
        <taxon>Pteriomorphia</taxon>
        <taxon>Ostreida</taxon>
        <taxon>Ostreoidea</taxon>
        <taxon>Ostreidae</taxon>
        <taxon>Crassostrea</taxon>
    </lineage>
</organism>
<dbReference type="GO" id="GO:0008270">
    <property type="term" value="F:zinc ion binding"/>
    <property type="evidence" value="ECO:0007669"/>
    <property type="project" value="UniProtKB-KW"/>
</dbReference>
<dbReference type="Pfam" id="PF13613">
    <property type="entry name" value="HTH_Tnp_4"/>
    <property type="match status" value="1"/>
</dbReference>
<dbReference type="SUPFAM" id="SSF57716">
    <property type="entry name" value="Glucocorticoid receptor-like (DNA-binding domain)"/>
    <property type="match status" value="1"/>
</dbReference>
<evidence type="ECO:0000256" key="4">
    <source>
        <dbReference type="ARBA" id="ARBA00022833"/>
    </source>
</evidence>
<dbReference type="InterPro" id="IPR027805">
    <property type="entry name" value="Transposase_HTH_dom"/>
</dbReference>
<dbReference type="GO" id="GO:0003677">
    <property type="term" value="F:DNA binding"/>
    <property type="evidence" value="ECO:0007669"/>
    <property type="project" value="UniProtKB-UniRule"/>
</dbReference>
<dbReference type="SMART" id="SM00692">
    <property type="entry name" value="DM3"/>
    <property type="match status" value="1"/>
</dbReference>
<evidence type="ECO:0000313" key="9">
    <source>
        <dbReference type="Proteomes" id="UP000694844"/>
    </source>
</evidence>
<keyword evidence="5 6" id="KW-0238">DNA-binding</keyword>
<evidence type="ECO:0000313" key="10">
    <source>
        <dbReference type="RefSeq" id="XP_022286419.1"/>
    </source>
</evidence>
<evidence type="ECO:0000256" key="1">
    <source>
        <dbReference type="ARBA" id="ARBA00001968"/>
    </source>
</evidence>
<reference evidence="10" key="1">
    <citation type="submission" date="2025-08" db="UniProtKB">
        <authorList>
            <consortium name="RefSeq"/>
        </authorList>
    </citation>
    <scope>IDENTIFICATION</scope>
    <source>
        <tissue evidence="10">Whole sample</tissue>
    </source>
</reference>
<dbReference type="Pfam" id="PF13359">
    <property type="entry name" value="DDE_Tnp_4"/>
    <property type="match status" value="1"/>
</dbReference>
<gene>
    <name evidence="10" type="primary">LOC111099428</name>
</gene>
<comment type="cofactor">
    <cofactor evidence="1">
        <name>a divalent metal cation</name>
        <dbReference type="ChEBI" id="CHEBI:60240"/>
    </cofactor>
</comment>
<dbReference type="InterPro" id="IPR038441">
    <property type="entry name" value="THAP_Znf_sf"/>
</dbReference>
<dbReference type="PANTHER" id="PTHR23080">
    <property type="entry name" value="THAP DOMAIN PROTEIN"/>
    <property type="match status" value="1"/>
</dbReference>
<evidence type="ECO:0000256" key="5">
    <source>
        <dbReference type="ARBA" id="ARBA00023125"/>
    </source>
</evidence>
<keyword evidence="9" id="KW-1185">Reference proteome</keyword>
<protein>
    <submittedName>
        <fullName evidence="10">Uncharacterized protein LOC111099428</fullName>
    </submittedName>
</protein>
<evidence type="ECO:0000256" key="6">
    <source>
        <dbReference type="PROSITE-ProRule" id="PRU00309"/>
    </source>
</evidence>
<feature type="domain" description="THAP-type" evidence="8">
    <location>
        <begin position="1"/>
        <end position="87"/>
    </location>
</feature>
<dbReference type="PANTHER" id="PTHR23080:SF133">
    <property type="entry name" value="SI:CH211-262I1.5-RELATED"/>
    <property type="match status" value="1"/>
</dbReference>
<dbReference type="InterPro" id="IPR027806">
    <property type="entry name" value="HARBI1_dom"/>
</dbReference>
<dbReference type="AlphaFoldDB" id="A0A8B8A973"/>
<dbReference type="Pfam" id="PF05485">
    <property type="entry name" value="THAP"/>
    <property type="match status" value="1"/>
</dbReference>
<feature type="coiled-coil region" evidence="7">
    <location>
        <begin position="142"/>
        <end position="169"/>
    </location>
</feature>
<dbReference type="Gene3D" id="6.20.210.20">
    <property type="entry name" value="THAP domain"/>
    <property type="match status" value="1"/>
</dbReference>
<accession>A0A8B8A973</accession>
<dbReference type="PROSITE" id="PS50950">
    <property type="entry name" value="ZF_THAP"/>
    <property type="match status" value="1"/>
</dbReference>
<evidence type="ECO:0000256" key="7">
    <source>
        <dbReference type="SAM" id="Coils"/>
    </source>
</evidence>
<keyword evidence="4" id="KW-0862">Zinc</keyword>
<dbReference type="RefSeq" id="XP_022286419.1">
    <property type="nucleotide sequence ID" value="XM_022430711.1"/>
</dbReference>
<dbReference type="InterPro" id="IPR006612">
    <property type="entry name" value="THAP_Znf"/>
</dbReference>
<sequence>MAAYHCCVPLCTNDSRYDERKQLSFHRFPCDNKLKKEWIAKIRRDIGQNFQITNNTLVCSAHFGDGDIKRTLAGKRKLVAGAVPSKFAWTKTPARRIGPQRRSVVKIEGSNSSENLLSPPSETNACLHVPNATYDHDYFVPQQSESAQLESAQTEVRRLEEENAALREARFGLERFNKDPNMINFYTGFKNYETLKAVYSALTPTASTMIRWTQVQRQGADLEKVKKTTFSSEVHPISLIDEFFLFLCRVRQGFPEQDLAVRFGVSQASVSRILITWSNYLYAMLGILPIWPSRSVVNENMPECFRNTYPTTRVILDCTEIKVQTPSSKVLNSQVYSNYKSHTTFKSLVGITPSGTVSFVSSLYTGGISDKEITARSGIIHLLEANDDVMADKGFLISDLLQAKNAGLVIPPFLGSKGKFSKKEVATTHEITRLRIHVERAIRRVKEYHIFDGVIPLNLAPSINQIWTVCVILTNFRGPLF</sequence>
<evidence type="ECO:0000256" key="2">
    <source>
        <dbReference type="ARBA" id="ARBA00022723"/>
    </source>
</evidence>
<evidence type="ECO:0000256" key="3">
    <source>
        <dbReference type="ARBA" id="ARBA00022771"/>
    </source>
</evidence>
<dbReference type="GeneID" id="111099428"/>
<dbReference type="OrthoDB" id="6087056at2759"/>
<proteinExistence type="predicted"/>
<dbReference type="SMART" id="SM00980">
    <property type="entry name" value="THAP"/>
    <property type="match status" value="1"/>
</dbReference>
<keyword evidence="7" id="KW-0175">Coiled coil</keyword>
<name>A0A8B8A973_CRAVI</name>
<dbReference type="Proteomes" id="UP000694844">
    <property type="component" value="Chromosome 6"/>
</dbReference>
<dbReference type="KEGG" id="cvn:111099428"/>
<keyword evidence="2" id="KW-0479">Metal-binding</keyword>
<keyword evidence="3 6" id="KW-0863">Zinc-finger</keyword>